<dbReference type="Proteomes" id="UP000035016">
    <property type="component" value="Plasmid pSLE2"/>
</dbReference>
<feature type="domain" description="AAA" evidence="1">
    <location>
        <begin position="18"/>
        <end position="181"/>
    </location>
</feature>
<dbReference type="InterPro" id="IPR050678">
    <property type="entry name" value="DNA_Partitioning_ATPase"/>
</dbReference>
<dbReference type="PANTHER" id="PTHR13696">
    <property type="entry name" value="P-LOOP CONTAINING NUCLEOSIDE TRIPHOSPHATE HYDROLASE"/>
    <property type="match status" value="1"/>
</dbReference>
<keyword evidence="2" id="KW-0614">Plasmid</keyword>
<dbReference type="EMBL" id="LFEH01000064">
    <property type="protein sequence ID" value="KMS78024.1"/>
    <property type="molecule type" value="Genomic_DNA"/>
</dbReference>
<dbReference type="PATRIC" id="fig|1437453.5.peg.5474"/>
<dbReference type="RefSeq" id="WP_029380820.1">
    <property type="nucleotide sequence ID" value="NZ_AZSD01000003.1"/>
</dbReference>
<accession>A0A0F7VPT7</accession>
<dbReference type="Pfam" id="PF13614">
    <property type="entry name" value="AAA_31"/>
    <property type="match status" value="1"/>
</dbReference>
<evidence type="ECO:0000313" key="4">
    <source>
        <dbReference type="Proteomes" id="UP000035016"/>
    </source>
</evidence>
<organism evidence="2 4">
    <name type="scientific">Streptomyces leeuwenhoekii</name>
    <dbReference type="NCBI Taxonomy" id="1437453"/>
    <lineage>
        <taxon>Bacteria</taxon>
        <taxon>Bacillati</taxon>
        <taxon>Actinomycetota</taxon>
        <taxon>Actinomycetes</taxon>
        <taxon>Kitasatosporales</taxon>
        <taxon>Streptomycetaceae</taxon>
        <taxon>Streptomyces</taxon>
    </lineage>
</organism>
<dbReference type="Gene3D" id="3.40.50.300">
    <property type="entry name" value="P-loop containing nucleotide triphosphate hydrolases"/>
    <property type="match status" value="1"/>
</dbReference>
<evidence type="ECO:0000313" key="5">
    <source>
        <dbReference type="Proteomes" id="UP000037274"/>
    </source>
</evidence>
<dbReference type="InterPro" id="IPR027417">
    <property type="entry name" value="P-loop_NTPase"/>
</dbReference>
<reference evidence="2" key="1">
    <citation type="submission" date="2015-02" db="EMBL/GenBank/DDBJ databases">
        <authorList>
            <person name="Gomez-Escribano Juan Pablo"/>
        </authorList>
    </citation>
    <scope>NUCLEOTIDE SEQUENCE</scope>
    <source>
        <strain evidence="2">C34</strain>
        <plasmid evidence="2">pSLE2</plasmid>
    </source>
</reference>
<protein>
    <submittedName>
        <fullName evidence="2">Chromosome (Plasmid) partitioning protein ParA / Sporulation initiation inhibitor protein Soj</fullName>
    </submittedName>
</protein>
<proteinExistence type="predicted"/>
<dbReference type="EMBL" id="LN831789">
    <property type="protein sequence ID" value="CQR59372.1"/>
    <property type="molecule type" value="Genomic_DNA"/>
</dbReference>
<evidence type="ECO:0000259" key="1">
    <source>
        <dbReference type="Pfam" id="PF13614"/>
    </source>
</evidence>
<dbReference type="PANTHER" id="PTHR13696:SF52">
    <property type="entry name" value="PARA FAMILY PROTEIN CT_582"/>
    <property type="match status" value="1"/>
</dbReference>
<dbReference type="CDD" id="cd02042">
    <property type="entry name" value="ParAB_family"/>
    <property type="match status" value="1"/>
</dbReference>
<gene>
    <name evidence="2" type="primary">sle2_071</name>
    <name evidence="3" type="ORF">ACH49_18060</name>
</gene>
<dbReference type="AlphaFoldDB" id="A0A0F7VPT7"/>
<keyword evidence="5" id="KW-1185">Reference proteome</keyword>
<dbReference type="InterPro" id="IPR025669">
    <property type="entry name" value="AAA_dom"/>
</dbReference>
<geneLocation type="plasmid" evidence="2 4">
    <name>pSLE2</name>
</geneLocation>
<reference evidence="3 5" key="3">
    <citation type="submission" date="2015-06" db="EMBL/GenBank/DDBJ databases">
        <title>Draft genome sequence of Streptomyces leeuwenhoekii C58, which produces the novel lasso peptide, chaxapeptin.</title>
        <authorList>
            <person name="Yi Y."/>
            <person name="Hai D."/>
            <person name="Jaspars M."/>
            <person name="Sheng H."/>
            <person name="Rateb M.E."/>
            <person name="Bull A."/>
            <person name="Goodfellow M."/>
            <person name="Asenjo J.A."/>
            <person name="Ebel R."/>
        </authorList>
    </citation>
    <scope>NUCLEOTIDE SEQUENCE [LARGE SCALE GENOMIC DNA]</scope>
    <source>
        <strain evidence="3 5">C58</strain>
    </source>
</reference>
<name>A0A0F7VPT7_STRLW</name>
<dbReference type="KEGG" id="sle:sle2_071"/>
<evidence type="ECO:0000313" key="2">
    <source>
        <dbReference type="EMBL" id="CQR59372.1"/>
    </source>
</evidence>
<reference evidence="4" key="2">
    <citation type="submission" date="2015-02" db="EMBL/GenBank/DDBJ databases">
        <authorList>
            <person name="Gomez-Escribano P.J."/>
        </authorList>
    </citation>
    <scope>NUCLEOTIDE SEQUENCE [LARGE SCALE GENOMIC DNA]</scope>
    <source>
        <strain evidence="4">C34 (DSM 42122 / NRRL B-24963)</strain>
        <plasmid evidence="4">pSLE2</plasmid>
    </source>
</reference>
<evidence type="ECO:0000313" key="3">
    <source>
        <dbReference type="EMBL" id="KMS78024.1"/>
    </source>
</evidence>
<dbReference type="SUPFAM" id="SSF52540">
    <property type="entry name" value="P-loop containing nucleoside triphosphate hydrolases"/>
    <property type="match status" value="1"/>
</dbReference>
<dbReference type="Proteomes" id="UP000037274">
    <property type="component" value="Unassembled WGS sequence"/>
</dbReference>
<sequence length="304" mass="33625">MTSSTAARARARVLDKTRVLVFALKAGGTAKTSSCTSLATIIAQRGYRVLVIDLDPQCNSSQVLGYSTFRDGQLGITDVMKEQAELKDVVVQARYQVDEIDPEDPDAAYELIENLFIVPGNIDDPDIDEAERLLNDHRNADSYWIRDGLAAMDGEWDAVLIDCPATYGRTTVTAFIALDKAVDGEVLPPVLCTFKEAGALVRLEKKLHEIRTQRKYITKGIAPEVKRILACAAPNSSYGTKEHFKTLAELEDAYGEVLLPLVHWSGEMPKIYRDDCPVPIFAPNSMPAQEYNKVATALGFERRT</sequence>